<dbReference type="AlphaFoldDB" id="E7C3X1"/>
<dbReference type="SMART" id="SM00471">
    <property type="entry name" value="HDc"/>
    <property type="match status" value="1"/>
</dbReference>
<dbReference type="InterPro" id="IPR003607">
    <property type="entry name" value="HD/PDEase_dom"/>
</dbReference>
<dbReference type="Gene3D" id="3.30.450.40">
    <property type="match status" value="1"/>
</dbReference>
<dbReference type="InterPro" id="IPR006674">
    <property type="entry name" value="HD_domain"/>
</dbReference>
<dbReference type="Pfam" id="PF13487">
    <property type="entry name" value="HD_5"/>
    <property type="match status" value="1"/>
</dbReference>
<proteinExistence type="predicted"/>
<dbReference type="Pfam" id="PF01966">
    <property type="entry name" value="HD"/>
    <property type="match status" value="1"/>
</dbReference>
<dbReference type="CDD" id="cd00077">
    <property type="entry name" value="HDc"/>
    <property type="match status" value="2"/>
</dbReference>
<dbReference type="SMART" id="SM00065">
    <property type="entry name" value="GAF"/>
    <property type="match status" value="1"/>
</dbReference>
<dbReference type="InterPro" id="IPR029016">
    <property type="entry name" value="GAF-like_dom_sf"/>
</dbReference>
<name>E7C3X1_9BACT</name>
<dbReference type="SUPFAM" id="SSF109604">
    <property type="entry name" value="HD-domain/PDEase-like"/>
    <property type="match status" value="2"/>
</dbReference>
<dbReference type="Pfam" id="PF01590">
    <property type="entry name" value="GAF"/>
    <property type="match status" value="1"/>
</dbReference>
<reference evidence="2" key="1">
    <citation type="submission" date="2010-01" db="EMBL/GenBank/DDBJ databases">
        <title>Genome fragments of uncultured bacteria from the North Pacific subtropical Gyre.</title>
        <authorList>
            <person name="Pham V.D."/>
            <person name="Delong E.F."/>
        </authorList>
    </citation>
    <scope>NUCLEOTIDE SEQUENCE</scope>
</reference>
<evidence type="ECO:0000259" key="1">
    <source>
        <dbReference type="PROSITE" id="PS51832"/>
    </source>
</evidence>
<dbReference type="SUPFAM" id="SSF55781">
    <property type="entry name" value="GAF domain-like"/>
    <property type="match status" value="1"/>
</dbReference>
<evidence type="ECO:0000313" key="2">
    <source>
        <dbReference type="EMBL" id="ADI22145.1"/>
    </source>
</evidence>
<dbReference type="EMBL" id="GU567976">
    <property type="protein sequence ID" value="ADI22145.1"/>
    <property type="molecule type" value="Genomic_DNA"/>
</dbReference>
<dbReference type="Gene3D" id="1.10.3210.10">
    <property type="entry name" value="Hypothetical protein af1432"/>
    <property type="match status" value="2"/>
</dbReference>
<accession>E7C3X1</accession>
<dbReference type="InterPro" id="IPR037522">
    <property type="entry name" value="HD_GYP_dom"/>
</dbReference>
<organism evidence="2">
    <name type="scientific">uncultured myxobacterium HF0200_19H16</name>
    <dbReference type="NCBI Taxonomy" id="723559"/>
    <lineage>
        <taxon>Bacteria</taxon>
        <taxon>Pseudomonadati</taxon>
        <taxon>Myxococcota</taxon>
        <taxon>Myxococcia</taxon>
        <taxon>Myxococcales</taxon>
        <taxon>environmental samples</taxon>
    </lineage>
</organism>
<dbReference type="PROSITE" id="PS51832">
    <property type="entry name" value="HD_GYP"/>
    <property type="match status" value="1"/>
</dbReference>
<sequence length="501" mass="56325">MKPSEDSAGDNSTLQRRVERLSRVLDVASKVSAETDLDRLLQIIIQEASAVLDADRCTLWILDDENQELWTKVAEGLGKSEIIRIPITTGISGQVAQTEEIINIPDAYQDERFNREVDGQTGYRTRGILAVPMRHQSGKLTGVLQALNRKDGLPFDEEDQSLLVNLGVNCAVAIENAMLHADIDRLFEGFVKASVTAIESRDPTTSGHSERVAILTLGIAENTARVSTGPYSELSLTPAEMRELRYASLLHDFGKVGVRENVLVKAKKLYPWELQLVESRFQALKLQRENHFLKEVIQAYQSGTEIVEAPNDRIARAIKEIDEFLNFIRECNEPTVLASEGFERLQGLGELTYVNLEGNAAPILSDLQIERLSIPRGSLDPQERLEIESHVTHTFRFLQQIPWTKNLQNVPQIAFGHHEKLDGTGYPRGLNNVTIAPQTRMMTIADIYDALTARDRPYKKAVPIEKALNILEYEAKNQKIDPILLDIFIESKTYQLTESDD</sequence>
<dbReference type="PANTHER" id="PTHR43155">
    <property type="entry name" value="CYCLIC DI-GMP PHOSPHODIESTERASE PA4108-RELATED"/>
    <property type="match status" value="1"/>
</dbReference>
<protein>
    <submittedName>
        <fullName evidence="2">HD-GYP domain</fullName>
    </submittedName>
</protein>
<dbReference type="PANTHER" id="PTHR43155:SF2">
    <property type="entry name" value="CYCLIC DI-GMP PHOSPHODIESTERASE PA4108"/>
    <property type="match status" value="1"/>
</dbReference>
<feature type="domain" description="HD-GYP" evidence="1">
    <location>
        <begin position="289"/>
        <end position="501"/>
    </location>
</feature>
<dbReference type="InterPro" id="IPR003018">
    <property type="entry name" value="GAF"/>
</dbReference>